<dbReference type="PANTHER" id="PTHR42756">
    <property type="entry name" value="TRANSCRIPTIONAL REGULATOR, MARR"/>
    <property type="match status" value="1"/>
</dbReference>
<keyword evidence="2" id="KW-0238">DNA-binding</keyword>
<dbReference type="GO" id="GO:0003677">
    <property type="term" value="F:DNA binding"/>
    <property type="evidence" value="ECO:0007669"/>
    <property type="project" value="UniProtKB-KW"/>
</dbReference>
<dbReference type="Gene3D" id="1.10.10.10">
    <property type="entry name" value="Winged helix-like DNA-binding domain superfamily/Winged helix DNA-binding domain"/>
    <property type="match status" value="1"/>
</dbReference>
<reference evidence="5" key="1">
    <citation type="submission" date="2020-02" db="EMBL/GenBank/DDBJ databases">
        <authorList>
            <person name="Meier V. D."/>
        </authorList>
    </citation>
    <scope>NUCLEOTIDE SEQUENCE</scope>
    <source>
        <strain evidence="5">AVDCRST_MAG46</strain>
    </source>
</reference>
<dbReference type="GO" id="GO:0003700">
    <property type="term" value="F:DNA-binding transcription factor activity"/>
    <property type="evidence" value="ECO:0007669"/>
    <property type="project" value="InterPro"/>
</dbReference>
<dbReference type="Pfam" id="PF01047">
    <property type="entry name" value="MarR"/>
    <property type="match status" value="1"/>
</dbReference>
<evidence type="ECO:0000256" key="2">
    <source>
        <dbReference type="ARBA" id="ARBA00023125"/>
    </source>
</evidence>
<gene>
    <name evidence="5" type="ORF">AVDCRST_MAG46-2104</name>
</gene>
<dbReference type="InterPro" id="IPR023187">
    <property type="entry name" value="Tscrpt_reg_MarR-type_CS"/>
</dbReference>
<dbReference type="InterPro" id="IPR000835">
    <property type="entry name" value="HTH_MarR-typ"/>
</dbReference>
<organism evidence="5">
    <name type="scientific">uncultured Nocardioidaceae bacterium</name>
    <dbReference type="NCBI Taxonomy" id="253824"/>
    <lineage>
        <taxon>Bacteria</taxon>
        <taxon>Bacillati</taxon>
        <taxon>Actinomycetota</taxon>
        <taxon>Actinomycetes</taxon>
        <taxon>Propionibacteriales</taxon>
        <taxon>Nocardioidaceae</taxon>
        <taxon>environmental samples</taxon>
    </lineage>
</organism>
<evidence type="ECO:0000259" key="4">
    <source>
        <dbReference type="PROSITE" id="PS50995"/>
    </source>
</evidence>
<keyword evidence="3" id="KW-0804">Transcription</keyword>
<keyword evidence="1" id="KW-0805">Transcription regulation</keyword>
<dbReference type="PROSITE" id="PS50995">
    <property type="entry name" value="HTH_MARR_2"/>
    <property type="match status" value="1"/>
</dbReference>
<dbReference type="EMBL" id="CADCUD010000139">
    <property type="protein sequence ID" value="CAA9342893.1"/>
    <property type="molecule type" value="Genomic_DNA"/>
</dbReference>
<dbReference type="PRINTS" id="PR00598">
    <property type="entry name" value="HTHMARR"/>
</dbReference>
<evidence type="ECO:0000256" key="1">
    <source>
        <dbReference type="ARBA" id="ARBA00023015"/>
    </source>
</evidence>
<dbReference type="PANTHER" id="PTHR42756:SF1">
    <property type="entry name" value="TRANSCRIPTIONAL REPRESSOR OF EMRAB OPERON"/>
    <property type="match status" value="1"/>
</dbReference>
<evidence type="ECO:0000313" key="5">
    <source>
        <dbReference type="EMBL" id="CAA9342893.1"/>
    </source>
</evidence>
<dbReference type="SMART" id="SM00347">
    <property type="entry name" value="HTH_MARR"/>
    <property type="match status" value="1"/>
</dbReference>
<protein>
    <recommendedName>
        <fullName evidence="4">HTH marR-type domain-containing protein</fullName>
    </recommendedName>
</protein>
<feature type="domain" description="HTH marR-type" evidence="4">
    <location>
        <begin position="2"/>
        <end position="134"/>
    </location>
</feature>
<name>A0A6J4LV71_9ACTN</name>
<dbReference type="AlphaFoldDB" id="A0A6J4LV71"/>
<sequence length="153" mass="16622">MERTILDKLLLIAHLLQRDMARAFAGTPLTEARVGVLWVLQTLGPSTQQGIADALHVSARNISALVDALESTGYVRRTRHPTDRRAVIVELTATADELMTTMQREHGEVTATLLASVPPDDRAAFERGIDAITTRLGELVAEAEAAAQTELAR</sequence>
<proteinExistence type="predicted"/>
<dbReference type="SUPFAM" id="SSF46785">
    <property type="entry name" value="Winged helix' DNA-binding domain"/>
    <property type="match status" value="1"/>
</dbReference>
<dbReference type="PROSITE" id="PS01117">
    <property type="entry name" value="HTH_MARR_1"/>
    <property type="match status" value="1"/>
</dbReference>
<evidence type="ECO:0000256" key="3">
    <source>
        <dbReference type="ARBA" id="ARBA00023163"/>
    </source>
</evidence>
<dbReference type="InterPro" id="IPR036390">
    <property type="entry name" value="WH_DNA-bd_sf"/>
</dbReference>
<dbReference type="InterPro" id="IPR036388">
    <property type="entry name" value="WH-like_DNA-bd_sf"/>
</dbReference>
<accession>A0A6J4LV71</accession>